<proteinExistence type="predicted"/>
<dbReference type="Pfam" id="PF00578">
    <property type="entry name" value="AhpC-TSA"/>
    <property type="match status" value="1"/>
</dbReference>
<dbReference type="InterPro" id="IPR013766">
    <property type="entry name" value="Thioredoxin_domain"/>
</dbReference>
<keyword evidence="4" id="KW-1185">Reference proteome</keyword>
<dbReference type="RefSeq" id="WP_345437171.1">
    <property type="nucleotide sequence ID" value="NZ_BAABHK010000013.1"/>
</dbReference>
<dbReference type="PROSITE" id="PS00194">
    <property type="entry name" value="THIOREDOXIN_1"/>
    <property type="match status" value="1"/>
</dbReference>
<dbReference type="SUPFAM" id="SSF52833">
    <property type="entry name" value="Thioredoxin-like"/>
    <property type="match status" value="1"/>
</dbReference>
<reference evidence="4" key="1">
    <citation type="journal article" date="2019" name="Int. J. Syst. Evol. Microbiol.">
        <title>The Global Catalogue of Microorganisms (GCM) 10K type strain sequencing project: providing services to taxonomists for standard genome sequencing and annotation.</title>
        <authorList>
            <consortium name="The Broad Institute Genomics Platform"/>
            <consortium name="The Broad Institute Genome Sequencing Center for Infectious Disease"/>
            <person name="Wu L."/>
            <person name="Ma J."/>
        </authorList>
    </citation>
    <scope>NUCLEOTIDE SEQUENCE [LARGE SCALE GENOMIC DNA]</scope>
    <source>
        <strain evidence="4">JCM 17939</strain>
    </source>
</reference>
<dbReference type="InterPro" id="IPR017937">
    <property type="entry name" value="Thioredoxin_CS"/>
</dbReference>
<protein>
    <submittedName>
        <fullName evidence="3">TlpA family protein</fullName>
    </submittedName>
</protein>
<evidence type="ECO:0000256" key="1">
    <source>
        <dbReference type="SAM" id="Phobius"/>
    </source>
</evidence>
<dbReference type="Gene3D" id="3.40.30.10">
    <property type="entry name" value="Glutaredoxin"/>
    <property type="match status" value="1"/>
</dbReference>
<evidence type="ECO:0000259" key="2">
    <source>
        <dbReference type="PROSITE" id="PS51352"/>
    </source>
</evidence>
<sequence>MPYVVAALIILAVVCLLNLLLTYGIIRRLRSQSGGHHDPAEDLMLPVDAVVPEFTARTTTGGTVSRSTVSGGVIAFFSPGCGACEVQLPRFVDLARTLAGDEDRPVLAVLHGGEEETREHLAALTSVTDVVVEQPDGPIGTAFDVSGYPTFALIDADGKITASSFAVNRLPLPAAAASVARAE</sequence>
<dbReference type="EMBL" id="BAABHK010000013">
    <property type="protein sequence ID" value="GAA4634197.1"/>
    <property type="molecule type" value="Genomic_DNA"/>
</dbReference>
<gene>
    <name evidence="3" type="ORF">GCM10023196_074750</name>
</gene>
<feature type="domain" description="Thioredoxin" evidence="2">
    <location>
        <begin position="45"/>
        <end position="183"/>
    </location>
</feature>
<organism evidence="3 4">
    <name type="scientific">Actinoallomurus vinaceus</name>
    <dbReference type="NCBI Taxonomy" id="1080074"/>
    <lineage>
        <taxon>Bacteria</taxon>
        <taxon>Bacillati</taxon>
        <taxon>Actinomycetota</taxon>
        <taxon>Actinomycetes</taxon>
        <taxon>Streptosporangiales</taxon>
        <taxon>Thermomonosporaceae</taxon>
        <taxon>Actinoallomurus</taxon>
    </lineage>
</organism>
<dbReference type="InterPro" id="IPR036249">
    <property type="entry name" value="Thioredoxin-like_sf"/>
</dbReference>
<keyword evidence="1" id="KW-0812">Transmembrane</keyword>
<accession>A0ABP8ULK4</accession>
<feature type="transmembrane region" description="Helical" evidence="1">
    <location>
        <begin position="6"/>
        <end position="26"/>
    </location>
</feature>
<dbReference type="CDD" id="cd02966">
    <property type="entry name" value="TlpA_like_family"/>
    <property type="match status" value="1"/>
</dbReference>
<evidence type="ECO:0000313" key="3">
    <source>
        <dbReference type="EMBL" id="GAA4634197.1"/>
    </source>
</evidence>
<keyword evidence="1" id="KW-1133">Transmembrane helix</keyword>
<dbReference type="PROSITE" id="PS51352">
    <property type="entry name" value="THIOREDOXIN_2"/>
    <property type="match status" value="1"/>
</dbReference>
<keyword evidence="1" id="KW-0472">Membrane</keyword>
<comment type="caution">
    <text evidence="3">The sequence shown here is derived from an EMBL/GenBank/DDBJ whole genome shotgun (WGS) entry which is preliminary data.</text>
</comment>
<dbReference type="Proteomes" id="UP001501442">
    <property type="component" value="Unassembled WGS sequence"/>
</dbReference>
<name>A0ABP8ULK4_9ACTN</name>
<evidence type="ECO:0000313" key="4">
    <source>
        <dbReference type="Proteomes" id="UP001501442"/>
    </source>
</evidence>
<dbReference type="InterPro" id="IPR000866">
    <property type="entry name" value="AhpC/TSA"/>
</dbReference>